<dbReference type="EMBL" id="UINC01001726">
    <property type="protein sequence ID" value="SUZ87456.1"/>
    <property type="molecule type" value="Genomic_DNA"/>
</dbReference>
<dbReference type="AlphaFoldDB" id="A0A381R6T7"/>
<gene>
    <name evidence="1" type="ORF">METZ01_LOCUS40310</name>
</gene>
<sequence>MVSTSLKLLDILDGVSLEEVHGSMVSKV</sequence>
<evidence type="ECO:0000313" key="1">
    <source>
        <dbReference type="EMBL" id="SUZ87456.1"/>
    </source>
</evidence>
<proteinExistence type="predicted"/>
<protein>
    <submittedName>
        <fullName evidence="1">Uncharacterized protein</fullName>
    </submittedName>
</protein>
<organism evidence="1">
    <name type="scientific">marine metagenome</name>
    <dbReference type="NCBI Taxonomy" id="408172"/>
    <lineage>
        <taxon>unclassified sequences</taxon>
        <taxon>metagenomes</taxon>
        <taxon>ecological metagenomes</taxon>
    </lineage>
</organism>
<name>A0A381R6T7_9ZZZZ</name>
<reference evidence="1" key="1">
    <citation type="submission" date="2018-05" db="EMBL/GenBank/DDBJ databases">
        <authorList>
            <person name="Lanie J.A."/>
            <person name="Ng W.-L."/>
            <person name="Kazmierczak K.M."/>
            <person name="Andrzejewski T.M."/>
            <person name="Davidsen T.M."/>
            <person name="Wayne K.J."/>
            <person name="Tettelin H."/>
            <person name="Glass J.I."/>
            <person name="Rusch D."/>
            <person name="Podicherti R."/>
            <person name="Tsui H.-C.T."/>
            <person name="Winkler M.E."/>
        </authorList>
    </citation>
    <scope>NUCLEOTIDE SEQUENCE</scope>
</reference>
<accession>A0A381R6T7</accession>